<reference evidence="1 2" key="1">
    <citation type="submission" date="2020-04" db="EMBL/GenBank/DDBJ databases">
        <title>MicrobeNet Type strains.</title>
        <authorList>
            <person name="Nicholson A.C."/>
        </authorList>
    </citation>
    <scope>NUCLEOTIDE SEQUENCE [LARGE SCALE GENOMIC DNA]</scope>
    <source>
        <strain evidence="1 2">DSM 44445</strain>
    </source>
</reference>
<proteinExistence type="predicted"/>
<evidence type="ECO:0000313" key="2">
    <source>
        <dbReference type="Proteomes" id="UP000523447"/>
    </source>
</evidence>
<sequence length="81" mass="8920">MRIQPGQAVVDDIGGRVELDQSVADLNEPMHRLLPADSPEPGLIDEPLTFDRNFRDDRVHCAPIPFRLVPQIVCAVTTGTS</sequence>
<organism evidence="1 2">
    <name type="scientific">Nocardia veterana</name>
    <dbReference type="NCBI Taxonomy" id="132249"/>
    <lineage>
        <taxon>Bacteria</taxon>
        <taxon>Bacillati</taxon>
        <taxon>Actinomycetota</taxon>
        <taxon>Actinomycetes</taxon>
        <taxon>Mycobacteriales</taxon>
        <taxon>Nocardiaceae</taxon>
        <taxon>Nocardia</taxon>
    </lineage>
</organism>
<dbReference type="AlphaFoldDB" id="A0A7X6RIL6"/>
<accession>A0A7X6RIL6</accession>
<comment type="caution">
    <text evidence="1">The sequence shown here is derived from an EMBL/GenBank/DDBJ whole genome shotgun (WGS) entry which is preliminary data.</text>
</comment>
<protein>
    <submittedName>
        <fullName evidence="1">Uncharacterized protein</fullName>
    </submittedName>
</protein>
<keyword evidence="2" id="KW-1185">Reference proteome</keyword>
<name>A0A7X6RIL6_9NOCA</name>
<dbReference type="EMBL" id="JAAXPE010000012">
    <property type="protein sequence ID" value="NKY86704.1"/>
    <property type="molecule type" value="Genomic_DNA"/>
</dbReference>
<gene>
    <name evidence="1" type="ORF">HGA07_13810</name>
</gene>
<dbReference type="Proteomes" id="UP000523447">
    <property type="component" value="Unassembled WGS sequence"/>
</dbReference>
<evidence type="ECO:0000313" key="1">
    <source>
        <dbReference type="EMBL" id="NKY86704.1"/>
    </source>
</evidence>